<evidence type="ECO:0000313" key="2">
    <source>
        <dbReference type="EMBL" id="PTQ36593.1"/>
    </source>
</evidence>
<dbReference type="AlphaFoldDB" id="A0A2R6WS11"/>
<name>A0A2R6WS11_MARPO</name>
<accession>A0A2R6WS11</accession>
<proteinExistence type="predicted"/>
<evidence type="ECO:0000313" key="3">
    <source>
        <dbReference type="Proteomes" id="UP000244005"/>
    </source>
</evidence>
<feature type="compositionally biased region" description="Low complexity" evidence="1">
    <location>
        <begin position="63"/>
        <end position="74"/>
    </location>
</feature>
<reference evidence="3" key="1">
    <citation type="journal article" date="2017" name="Cell">
        <title>Insights into land plant evolution garnered from the Marchantia polymorpha genome.</title>
        <authorList>
            <person name="Bowman J.L."/>
            <person name="Kohchi T."/>
            <person name="Yamato K.T."/>
            <person name="Jenkins J."/>
            <person name="Shu S."/>
            <person name="Ishizaki K."/>
            <person name="Yamaoka S."/>
            <person name="Nishihama R."/>
            <person name="Nakamura Y."/>
            <person name="Berger F."/>
            <person name="Adam C."/>
            <person name="Aki S.S."/>
            <person name="Althoff F."/>
            <person name="Araki T."/>
            <person name="Arteaga-Vazquez M.A."/>
            <person name="Balasubrmanian S."/>
            <person name="Barry K."/>
            <person name="Bauer D."/>
            <person name="Boehm C.R."/>
            <person name="Briginshaw L."/>
            <person name="Caballero-Perez J."/>
            <person name="Catarino B."/>
            <person name="Chen F."/>
            <person name="Chiyoda S."/>
            <person name="Chovatia M."/>
            <person name="Davies K.M."/>
            <person name="Delmans M."/>
            <person name="Demura T."/>
            <person name="Dierschke T."/>
            <person name="Dolan L."/>
            <person name="Dorantes-Acosta A.E."/>
            <person name="Eklund D.M."/>
            <person name="Florent S.N."/>
            <person name="Flores-Sandoval E."/>
            <person name="Fujiyama A."/>
            <person name="Fukuzawa H."/>
            <person name="Galik B."/>
            <person name="Grimanelli D."/>
            <person name="Grimwood J."/>
            <person name="Grossniklaus U."/>
            <person name="Hamada T."/>
            <person name="Haseloff J."/>
            <person name="Hetherington A.J."/>
            <person name="Higo A."/>
            <person name="Hirakawa Y."/>
            <person name="Hundley H.N."/>
            <person name="Ikeda Y."/>
            <person name="Inoue K."/>
            <person name="Inoue S.I."/>
            <person name="Ishida S."/>
            <person name="Jia Q."/>
            <person name="Kakita M."/>
            <person name="Kanazawa T."/>
            <person name="Kawai Y."/>
            <person name="Kawashima T."/>
            <person name="Kennedy M."/>
            <person name="Kinose K."/>
            <person name="Kinoshita T."/>
            <person name="Kohara Y."/>
            <person name="Koide E."/>
            <person name="Komatsu K."/>
            <person name="Kopischke S."/>
            <person name="Kubo M."/>
            <person name="Kyozuka J."/>
            <person name="Lagercrantz U."/>
            <person name="Lin S.S."/>
            <person name="Lindquist E."/>
            <person name="Lipzen A.M."/>
            <person name="Lu C.W."/>
            <person name="De Luna E."/>
            <person name="Martienssen R.A."/>
            <person name="Minamino N."/>
            <person name="Mizutani M."/>
            <person name="Mizutani M."/>
            <person name="Mochizuki N."/>
            <person name="Monte I."/>
            <person name="Mosher R."/>
            <person name="Nagasaki H."/>
            <person name="Nakagami H."/>
            <person name="Naramoto S."/>
            <person name="Nishitani K."/>
            <person name="Ohtani M."/>
            <person name="Okamoto T."/>
            <person name="Okumura M."/>
            <person name="Phillips J."/>
            <person name="Pollak B."/>
            <person name="Reinders A."/>
            <person name="Rovekamp M."/>
            <person name="Sano R."/>
            <person name="Sawa S."/>
            <person name="Schmid M.W."/>
            <person name="Shirakawa M."/>
            <person name="Solano R."/>
            <person name="Spunde A."/>
            <person name="Suetsugu N."/>
            <person name="Sugano S."/>
            <person name="Sugiyama A."/>
            <person name="Sun R."/>
            <person name="Suzuki Y."/>
            <person name="Takenaka M."/>
            <person name="Takezawa D."/>
            <person name="Tomogane H."/>
            <person name="Tsuzuki M."/>
            <person name="Ueda T."/>
            <person name="Umeda M."/>
            <person name="Ward J.M."/>
            <person name="Watanabe Y."/>
            <person name="Yazaki K."/>
            <person name="Yokoyama R."/>
            <person name="Yoshitake Y."/>
            <person name="Yotsui I."/>
            <person name="Zachgo S."/>
            <person name="Schmutz J."/>
        </authorList>
    </citation>
    <scope>NUCLEOTIDE SEQUENCE [LARGE SCALE GENOMIC DNA]</scope>
    <source>
        <strain evidence="3">Tak-1</strain>
    </source>
</reference>
<feature type="region of interest" description="Disordered" evidence="1">
    <location>
        <begin position="56"/>
        <end position="77"/>
    </location>
</feature>
<keyword evidence="3" id="KW-1185">Reference proteome</keyword>
<organism evidence="2 3">
    <name type="scientific">Marchantia polymorpha</name>
    <name type="common">Common liverwort</name>
    <name type="synonym">Marchantia aquatica</name>
    <dbReference type="NCBI Taxonomy" id="3197"/>
    <lineage>
        <taxon>Eukaryota</taxon>
        <taxon>Viridiplantae</taxon>
        <taxon>Streptophyta</taxon>
        <taxon>Embryophyta</taxon>
        <taxon>Marchantiophyta</taxon>
        <taxon>Marchantiopsida</taxon>
        <taxon>Marchantiidae</taxon>
        <taxon>Marchantiales</taxon>
        <taxon>Marchantiaceae</taxon>
        <taxon>Marchantia</taxon>
    </lineage>
</organism>
<protein>
    <submittedName>
        <fullName evidence="2">Uncharacterized protein</fullName>
    </submittedName>
</protein>
<dbReference type="Proteomes" id="UP000244005">
    <property type="component" value="Unassembled WGS sequence"/>
</dbReference>
<dbReference type="Gramene" id="Mp7g05070.1">
    <property type="protein sequence ID" value="Mp7g05070.1.cds1"/>
    <property type="gene ID" value="Mp7g05070"/>
</dbReference>
<dbReference type="EMBL" id="KZ772734">
    <property type="protein sequence ID" value="PTQ36593.1"/>
    <property type="molecule type" value="Genomic_DNA"/>
</dbReference>
<gene>
    <name evidence="2" type="ORF">MARPO_0062s0019</name>
</gene>
<sequence>MSTFGPGVQPRASSEDGGSYHITYRISAGLKSRPPSVSDMIRSFRATWSLNPTSRCRRSRTMGLSSSSFLSPPGVRDEPLALPPRHMVAHSVHVLRTTKY</sequence>
<evidence type="ECO:0000256" key="1">
    <source>
        <dbReference type="SAM" id="MobiDB-lite"/>
    </source>
</evidence>